<organism evidence="5 6">
    <name type="scientific">Aurantiacibacter xanthus</name>
    <dbReference type="NCBI Taxonomy" id="1784712"/>
    <lineage>
        <taxon>Bacteria</taxon>
        <taxon>Pseudomonadati</taxon>
        <taxon>Pseudomonadota</taxon>
        <taxon>Alphaproteobacteria</taxon>
        <taxon>Sphingomonadales</taxon>
        <taxon>Erythrobacteraceae</taxon>
        <taxon>Aurantiacibacter</taxon>
    </lineage>
</organism>
<dbReference type="AlphaFoldDB" id="A0A3A1P3H7"/>
<keyword evidence="5" id="KW-0032">Aminotransferase</keyword>
<dbReference type="SUPFAM" id="SSF53383">
    <property type="entry name" value="PLP-dependent transferases"/>
    <property type="match status" value="1"/>
</dbReference>
<name>A0A3A1P3H7_9SPHN</name>
<comment type="cofactor">
    <cofactor evidence="1">
        <name>pyridoxal 5'-phosphate</name>
        <dbReference type="ChEBI" id="CHEBI:597326"/>
    </cofactor>
</comment>
<dbReference type="GO" id="GO:0030170">
    <property type="term" value="F:pyridoxal phosphate binding"/>
    <property type="evidence" value="ECO:0007669"/>
    <property type="project" value="InterPro"/>
</dbReference>
<dbReference type="Gene3D" id="3.90.1150.10">
    <property type="entry name" value="Aspartate Aminotransferase, domain 1"/>
    <property type="match status" value="1"/>
</dbReference>
<evidence type="ECO:0000256" key="4">
    <source>
        <dbReference type="RuleBase" id="RU003560"/>
    </source>
</evidence>
<dbReference type="CDD" id="cd00610">
    <property type="entry name" value="OAT_like"/>
    <property type="match status" value="1"/>
</dbReference>
<evidence type="ECO:0000313" key="5">
    <source>
        <dbReference type="EMBL" id="RIV82615.1"/>
    </source>
</evidence>
<evidence type="ECO:0000256" key="1">
    <source>
        <dbReference type="ARBA" id="ARBA00001933"/>
    </source>
</evidence>
<proteinExistence type="inferred from homology"/>
<dbReference type="Proteomes" id="UP000265366">
    <property type="component" value="Unassembled WGS sequence"/>
</dbReference>
<protein>
    <submittedName>
        <fullName evidence="5">Aspartate aminotransferase family protein</fullName>
    </submittedName>
</protein>
<keyword evidence="3 4" id="KW-0663">Pyridoxal phosphate</keyword>
<dbReference type="EMBL" id="QXFM01000117">
    <property type="protein sequence ID" value="RIV82615.1"/>
    <property type="molecule type" value="Genomic_DNA"/>
</dbReference>
<evidence type="ECO:0000256" key="2">
    <source>
        <dbReference type="ARBA" id="ARBA00008954"/>
    </source>
</evidence>
<dbReference type="OrthoDB" id="9801834at2"/>
<keyword evidence="6" id="KW-1185">Reference proteome</keyword>
<evidence type="ECO:0000313" key="6">
    <source>
        <dbReference type="Proteomes" id="UP000265366"/>
    </source>
</evidence>
<dbReference type="InterPro" id="IPR049704">
    <property type="entry name" value="Aminotrans_3_PPA_site"/>
</dbReference>
<keyword evidence="5" id="KW-0808">Transferase</keyword>
<dbReference type="PROSITE" id="PS00600">
    <property type="entry name" value="AA_TRANSFER_CLASS_3"/>
    <property type="match status" value="1"/>
</dbReference>
<sequence>MQNEITDSELLQARRDAVLSPSYRLFYEHPIHVVRGEGVWLHDAQGRKYLDAYNNVPVAGHCHPYIVERTVEQARKLNTHTRYLTDKPVELAERLLATMPSDMGSVILTNSGSEANDLAIRIARMLTGGTGVIVTDCAYHGTTDLLQGMSPVTGLPTGRDVFTIQVPLEMQDEQEFGRLVRECLDRMQAQGVKPAALLVDTIFGSDGAISDPAGFLKPALEEIHAAGAMFIADEVQPGFGRTGGGMWGFSRHGIVPDFVTMGKPMGNGHPVAALVTKRSIAEAFRSHQRYFNTFGGNTVSSAAALATLDVIEQEGLVQNARETGAYLRLGLEALARDHDSITALRGSGLFQGVQTPSGEVAARIVNAMRDKGVLIGAAGRGNAALKVRPPLPVKRSEVDFLLDVLAQVLRSEAGR</sequence>
<dbReference type="InterPro" id="IPR015424">
    <property type="entry name" value="PyrdxlP-dep_Trfase"/>
</dbReference>
<dbReference type="InterPro" id="IPR015422">
    <property type="entry name" value="PyrdxlP-dep_Trfase_small"/>
</dbReference>
<comment type="similarity">
    <text evidence="2 4">Belongs to the class-III pyridoxal-phosphate-dependent aminotransferase family.</text>
</comment>
<dbReference type="PIRSF" id="PIRSF000521">
    <property type="entry name" value="Transaminase_4ab_Lys_Orn"/>
    <property type="match status" value="1"/>
</dbReference>
<accession>A0A3A1P3H7</accession>
<comment type="caution">
    <text evidence="5">The sequence shown here is derived from an EMBL/GenBank/DDBJ whole genome shotgun (WGS) entry which is preliminary data.</text>
</comment>
<dbReference type="RefSeq" id="WP_119593604.1">
    <property type="nucleotide sequence ID" value="NZ_QXFM01000117.1"/>
</dbReference>
<dbReference type="Pfam" id="PF00202">
    <property type="entry name" value="Aminotran_3"/>
    <property type="match status" value="1"/>
</dbReference>
<dbReference type="Gene3D" id="3.40.640.10">
    <property type="entry name" value="Type I PLP-dependent aspartate aminotransferase-like (Major domain)"/>
    <property type="match status" value="1"/>
</dbReference>
<dbReference type="PANTHER" id="PTHR45688:SF13">
    <property type="entry name" value="ALANINE--GLYOXYLATE AMINOTRANSFERASE 2-LIKE"/>
    <property type="match status" value="1"/>
</dbReference>
<gene>
    <name evidence="5" type="ORF">D2V17_14975</name>
</gene>
<dbReference type="InterPro" id="IPR005814">
    <property type="entry name" value="Aminotrans_3"/>
</dbReference>
<dbReference type="PANTHER" id="PTHR45688">
    <property type="match status" value="1"/>
</dbReference>
<dbReference type="InterPro" id="IPR015421">
    <property type="entry name" value="PyrdxlP-dep_Trfase_major"/>
</dbReference>
<evidence type="ECO:0000256" key="3">
    <source>
        <dbReference type="ARBA" id="ARBA00022898"/>
    </source>
</evidence>
<dbReference type="GO" id="GO:0008483">
    <property type="term" value="F:transaminase activity"/>
    <property type="evidence" value="ECO:0007669"/>
    <property type="project" value="UniProtKB-KW"/>
</dbReference>
<reference evidence="5 6" key="1">
    <citation type="submission" date="2018-08" db="EMBL/GenBank/DDBJ databases">
        <title>Erythrobacter zhengii sp.nov., a bacterium isolated from deep-sea sediment.</title>
        <authorList>
            <person name="Fang C."/>
            <person name="Wu Y.-H."/>
            <person name="Sun C."/>
            <person name="Wang H."/>
            <person name="Cheng H."/>
            <person name="Meng F.-X."/>
            <person name="Wang C.-S."/>
            <person name="Xu X.-W."/>
        </authorList>
    </citation>
    <scope>NUCLEOTIDE SEQUENCE [LARGE SCALE GENOMIC DNA]</scope>
    <source>
        <strain evidence="5 6">CCTCC AB 2015396</strain>
    </source>
</reference>